<reference evidence="3" key="1">
    <citation type="journal article" date="2023" name="IScience">
        <title>Live-bearing cockroach genome reveals convergent evolutionary mechanisms linked to viviparity in insects and beyond.</title>
        <authorList>
            <person name="Fouks B."/>
            <person name="Harrison M.C."/>
            <person name="Mikhailova A.A."/>
            <person name="Marchal E."/>
            <person name="English S."/>
            <person name="Carruthers M."/>
            <person name="Jennings E.C."/>
            <person name="Chiamaka E.L."/>
            <person name="Frigard R.A."/>
            <person name="Pippel M."/>
            <person name="Attardo G.M."/>
            <person name="Benoit J.B."/>
            <person name="Bornberg-Bauer E."/>
            <person name="Tobe S.S."/>
        </authorList>
    </citation>
    <scope>NUCLEOTIDE SEQUENCE</scope>
    <source>
        <strain evidence="3">Stay&amp;Tobe</strain>
    </source>
</reference>
<dbReference type="Gene3D" id="3.60.21.10">
    <property type="match status" value="1"/>
</dbReference>
<dbReference type="AlphaFoldDB" id="A0AAD7ZSZ3"/>
<dbReference type="GO" id="GO:0016787">
    <property type="term" value="F:hydrolase activity"/>
    <property type="evidence" value="ECO:0007669"/>
    <property type="project" value="InterPro"/>
</dbReference>
<evidence type="ECO:0000259" key="2">
    <source>
        <dbReference type="Pfam" id="PF00149"/>
    </source>
</evidence>
<dbReference type="InterPro" id="IPR004843">
    <property type="entry name" value="Calcineurin-like_PHP"/>
</dbReference>
<name>A0AAD7ZSZ3_DIPPU</name>
<dbReference type="EMBL" id="JASPKZ010007238">
    <property type="protein sequence ID" value="KAJ9585901.1"/>
    <property type="molecule type" value="Genomic_DNA"/>
</dbReference>
<evidence type="ECO:0000313" key="3">
    <source>
        <dbReference type="EMBL" id="KAJ9585901.1"/>
    </source>
</evidence>
<proteinExistence type="inferred from homology"/>
<dbReference type="InterPro" id="IPR051693">
    <property type="entry name" value="UPF0046_metallophosphoest"/>
</dbReference>
<dbReference type="InterPro" id="IPR024201">
    <property type="entry name" value="Calcineurin-like_Pesterase"/>
</dbReference>
<dbReference type="PANTHER" id="PTHR12905">
    <property type="entry name" value="METALLOPHOSPHOESTERASE"/>
    <property type="match status" value="1"/>
</dbReference>
<sequence>MKVEIHHLSKNPTAAWNELSRIQKVIKVQVNPPKTGVADDKVRIVCMSDTHSMTPHIRFDVPEGDIFIHAGDFTRCGRQEEVIEFNSWIGNLPHKHKIVIAGNHELSFDRTFTHPLNHSPGDRSTHTGSSLIDRIPTLGIPKDKLTEAVQTHNVKEYLTNCIYLEDEEIILYGLKIYGTPWQPEFCRWAFNVPRGEECLEKWNKIPDDTDILVTHTPPVGYGDLCCTGVRAGCVELLTTVQQRVKPKYHVFGHIHEGYGISSDGKIIYINASTCDISYLPTNPPVVFDITLPPGVKKH</sequence>
<dbReference type="PIRSF" id="PIRSF035808">
    <property type="entry name" value="Pdiesterase_Brain_239"/>
    <property type="match status" value="1"/>
</dbReference>
<organism evidence="3 4">
    <name type="scientific">Diploptera punctata</name>
    <name type="common">Pacific beetle cockroach</name>
    <dbReference type="NCBI Taxonomy" id="6984"/>
    <lineage>
        <taxon>Eukaryota</taxon>
        <taxon>Metazoa</taxon>
        <taxon>Ecdysozoa</taxon>
        <taxon>Arthropoda</taxon>
        <taxon>Hexapoda</taxon>
        <taxon>Insecta</taxon>
        <taxon>Pterygota</taxon>
        <taxon>Neoptera</taxon>
        <taxon>Polyneoptera</taxon>
        <taxon>Dictyoptera</taxon>
        <taxon>Blattodea</taxon>
        <taxon>Blaberoidea</taxon>
        <taxon>Blaberidae</taxon>
        <taxon>Diplopterinae</taxon>
        <taxon>Diploptera</taxon>
    </lineage>
</organism>
<accession>A0AAD7ZSZ3</accession>
<comment type="caution">
    <text evidence="3">The sequence shown here is derived from an EMBL/GenBank/DDBJ whole genome shotgun (WGS) entry which is preliminary data.</text>
</comment>
<protein>
    <recommendedName>
        <fullName evidence="2">Calcineurin-like phosphoesterase domain-containing protein</fullName>
    </recommendedName>
</protein>
<reference evidence="3" key="2">
    <citation type="submission" date="2023-05" db="EMBL/GenBank/DDBJ databases">
        <authorList>
            <person name="Fouks B."/>
        </authorList>
    </citation>
    <scope>NUCLEOTIDE SEQUENCE</scope>
    <source>
        <strain evidence="3">Stay&amp;Tobe</strain>
        <tissue evidence="3">Testes</tissue>
    </source>
</reference>
<evidence type="ECO:0000313" key="4">
    <source>
        <dbReference type="Proteomes" id="UP001233999"/>
    </source>
</evidence>
<dbReference type="Proteomes" id="UP001233999">
    <property type="component" value="Unassembled WGS sequence"/>
</dbReference>
<comment type="similarity">
    <text evidence="1">Belongs to the UPF0046 family.</text>
</comment>
<dbReference type="Pfam" id="PF00149">
    <property type="entry name" value="Metallophos"/>
    <property type="match status" value="1"/>
</dbReference>
<feature type="domain" description="Calcineurin-like phosphoesterase" evidence="2">
    <location>
        <begin position="43"/>
        <end position="256"/>
    </location>
</feature>
<keyword evidence="4" id="KW-1185">Reference proteome</keyword>
<dbReference type="InterPro" id="IPR029052">
    <property type="entry name" value="Metallo-depent_PP-like"/>
</dbReference>
<dbReference type="CDD" id="cd07379">
    <property type="entry name" value="MPP_239FB"/>
    <property type="match status" value="1"/>
</dbReference>
<evidence type="ECO:0000256" key="1">
    <source>
        <dbReference type="ARBA" id="ARBA00007993"/>
    </source>
</evidence>
<dbReference type="PANTHER" id="PTHR12905:SF0">
    <property type="entry name" value="CALCINEURIN-LIKE PHOSPHOESTERASE DOMAIN-CONTAINING PROTEIN"/>
    <property type="match status" value="1"/>
</dbReference>
<dbReference type="SUPFAM" id="SSF56300">
    <property type="entry name" value="Metallo-dependent phosphatases"/>
    <property type="match status" value="1"/>
</dbReference>
<gene>
    <name evidence="3" type="ORF">L9F63_020464</name>
</gene>